<protein>
    <submittedName>
        <fullName evidence="1">Uncharacterized protein</fullName>
    </submittedName>
</protein>
<evidence type="ECO:0000313" key="2">
    <source>
        <dbReference type="Proteomes" id="UP001575105"/>
    </source>
</evidence>
<comment type="caution">
    <text evidence="1">The sequence shown here is derived from an EMBL/GenBank/DDBJ whole genome shotgun (WGS) entry which is preliminary data.</text>
</comment>
<keyword evidence="2" id="KW-1185">Reference proteome</keyword>
<name>A0ABV4U9Z3_9BACT</name>
<organism evidence="1 2">
    <name type="scientific">Natronomicrosphaera hydrolytica</name>
    <dbReference type="NCBI Taxonomy" id="3242702"/>
    <lineage>
        <taxon>Bacteria</taxon>
        <taxon>Pseudomonadati</taxon>
        <taxon>Planctomycetota</taxon>
        <taxon>Phycisphaerae</taxon>
        <taxon>Phycisphaerales</taxon>
        <taxon>Phycisphaeraceae</taxon>
        <taxon>Natronomicrosphaera</taxon>
    </lineage>
</organism>
<accession>A0ABV4U9Z3</accession>
<sequence length="60" mass="6895">MDEFQNLPDDELVQQIVLLQRLHQNAAVQFRRDENIADLSPNDKRALLQSLQIALGIEPI</sequence>
<gene>
    <name evidence="1" type="ORF">ACERK3_19380</name>
</gene>
<proteinExistence type="predicted"/>
<dbReference type="RefSeq" id="WP_425347356.1">
    <property type="nucleotide sequence ID" value="NZ_JBGUBD010000021.1"/>
</dbReference>
<dbReference type="Proteomes" id="UP001575105">
    <property type="component" value="Unassembled WGS sequence"/>
</dbReference>
<dbReference type="EMBL" id="JBGUBD010000021">
    <property type="protein sequence ID" value="MFA9480435.1"/>
    <property type="molecule type" value="Genomic_DNA"/>
</dbReference>
<evidence type="ECO:0000313" key="1">
    <source>
        <dbReference type="EMBL" id="MFA9480435.1"/>
    </source>
</evidence>
<reference evidence="1 2" key="1">
    <citation type="submission" date="2024-08" db="EMBL/GenBank/DDBJ databases">
        <title>Whole-genome sequencing of halo(alkali)philic microorganisms from hypersaline lakes.</title>
        <authorList>
            <person name="Sorokin D.Y."/>
            <person name="Merkel A.Y."/>
            <person name="Messina E."/>
            <person name="Yakimov M."/>
        </authorList>
    </citation>
    <scope>NUCLEOTIDE SEQUENCE [LARGE SCALE GENOMIC DNA]</scope>
    <source>
        <strain evidence="1 2">AB-hyl4</strain>
    </source>
</reference>